<feature type="domain" description="Cation efflux protein transmembrane" evidence="8">
    <location>
        <begin position="43"/>
        <end position="263"/>
    </location>
</feature>
<evidence type="ECO:0000259" key="8">
    <source>
        <dbReference type="Pfam" id="PF01545"/>
    </source>
</evidence>
<dbReference type="GO" id="GO:0006882">
    <property type="term" value="P:intracellular zinc ion homeostasis"/>
    <property type="evidence" value="ECO:0007669"/>
    <property type="project" value="InterPro"/>
</dbReference>
<keyword evidence="4 7" id="KW-1133">Transmembrane helix</keyword>
<dbReference type="InterPro" id="IPR058533">
    <property type="entry name" value="Cation_efflux_TM"/>
</dbReference>
<dbReference type="NCBIfam" id="NF033827">
    <property type="entry name" value="CDF_efflux_DmeF"/>
    <property type="match status" value="1"/>
</dbReference>
<dbReference type="InterPro" id="IPR002524">
    <property type="entry name" value="Cation_efflux"/>
</dbReference>
<dbReference type="Pfam" id="PF01545">
    <property type="entry name" value="Cation_efflux"/>
    <property type="match status" value="1"/>
</dbReference>
<keyword evidence="6 7" id="KW-0472">Membrane</keyword>
<feature type="transmembrane region" description="Helical" evidence="7">
    <location>
        <begin position="140"/>
        <end position="163"/>
    </location>
</feature>
<proteinExistence type="predicted"/>
<comment type="subcellular location">
    <subcellularLocation>
        <location evidence="1">Membrane</location>
        <topology evidence="1">Multi-pass membrane protein</topology>
    </subcellularLocation>
</comment>
<dbReference type="InterPro" id="IPR045316">
    <property type="entry name" value="Msc2-like"/>
</dbReference>
<evidence type="ECO:0000313" key="9">
    <source>
        <dbReference type="EMBL" id="GAN12345.1"/>
    </source>
</evidence>
<dbReference type="PANTHER" id="PTHR45755:SF4">
    <property type="entry name" value="ZINC TRANSPORTER 7"/>
    <property type="match status" value="1"/>
</dbReference>
<dbReference type="GO" id="GO:0016020">
    <property type="term" value="C:membrane"/>
    <property type="evidence" value="ECO:0007669"/>
    <property type="project" value="UniProtKB-SubCell"/>
</dbReference>
<dbReference type="NCBIfam" id="TIGR01297">
    <property type="entry name" value="CDF"/>
    <property type="match status" value="1"/>
</dbReference>
<sequence>MSDAHAALLTGSRSTAGHDARATFVRHDFLGERHDHHARRTTAVLIVCALTMIVELLTGALFGSMALIADGLHMATHAGVMFVAALAYRVARRRLNDPSFSFGTGKIGDLAAFASAVALASTAGFIAVESLERMLSPVPIAFDEALVVAVIGLAVNLLSVLMLHDSGHAHDHGHDDHATDRHNAVHHRHADHGQSSSHHDHNLRAAYLHVLADAGVSILAIIALLLGRQRGWSWLDPAMGLVGAFVIARWSLSLSRVTASVLLDRIPDQQMLDRIRGILEKAGAKIVDLHLWRVGPGHNAVIASVSGLSVADAARCGAQLRALHMLSHVTVECLPPDGSDHHALDVSIPTAKQPLHRCDC</sequence>
<evidence type="ECO:0000256" key="2">
    <source>
        <dbReference type="ARBA" id="ARBA00022448"/>
    </source>
</evidence>
<evidence type="ECO:0000256" key="7">
    <source>
        <dbReference type="SAM" id="Phobius"/>
    </source>
</evidence>
<feature type="transmembrane region" description="Helical" evidence="7">
    <location>
        <begin position="110"/>
        <end position="128"/>
    </location>
</feature>
<dbReference type="Proteomes" id="UP000032025">
    <property type="component" value="Unassembled WGS sequence"/>
</dbReference>
<gene>
    <name evidence="9" type="ORF">SP6_07_01310</name>
</gene>
<dbReference type="EMBL" id="BBJS01000007">
    <property type="protein sequence ID" value="GAN12345.1"/>
    <property type="molecule type" value="Genomic_DNA"/>
</dbReference>
<evidence type="ECO:0000256" key="3">
    <source>
        <dbReference type="ARBA" id="ARBA00022692"/>
    </source>
</evidence>
<keyword evidence="2" id="KW-0813">Transport</keyword>
<evidence type="ECO:0000256" key="5">
    <source>
        <dbReference type="ARBA" id="ARBA00023065"/>
    </source>
</evidence>
<dbReference type="PANTHER" id="PTHR45755">
    <property type="match status" value="1"/>
</dbReference>
<accession>A0A0C9LZU2</accession>
<feature type="transmembrane region" description="Helical" evidence="7">
    <location>
        <begin position="43"/>
        <end position="68"/>
    </location>
</feature>
<evidence type="ECO:0000313" key="10">
    <source>
        <dbReference type="Proteomes" id="UP000032025"/>
    </source>
</evidence>
<organism evidence="9 10">
    <name type="scientific">Sphingomonas paucimobilis NBRC 13935</name>
    <dbReference type="NCBI Taxonomy" id="1219050"/>
    <lineage>
        <taxon>Bacteria</taxon>
        <taxon>Pseudomonadati</taxon>
        <taxon>Pseudomonadota</taxon>
        <taxon>Alphaproteobacteria</taxon>
        <taxon>Sphingomonadales</taxon>
        <taxon>Sphingomonadaceae</taxon>
        <taxon>Sphingomonas</taxon>
    </lineage>
</organism>
<keyword evidence="10" id="KW-1185">Reference proteome</keyword>
<keyword evidence="5" id="KW-0406">Ion transport</keyword>
<dbReference type="Gene3D" id="1.20.1510.10">
    <property type="entry name" value="Cation efflux protein transmembrane domain"/>
    <property type="match status" value="1"/>
</dbReference>
<reference evidence="9 10" key="1">
    <citation type="submission" date="2014-08" db="EMBL/GenBank/DDBJ databases">
        <title>Whole genome shotgun sequence of Sphingomonas paucimobilis NBRC 13935.</title>
        <authorList>
            <person name="Hosoyama A."/>
            <person name="Hashimoto M."/>
            <person name="Hosoyama Y."/>
            <person name="Noguchi M."/>
            <person name="Uohara A."/>
            <person name="Ohji S."/>
            <person name="Katano-Makiyama Y."/>
            <person name="Ichikawa N."/>
            <person name="Kimura A."/>
            <person name="Yamazoe A."/>
            <person name="Fujita N."/>
        </authorList>
    </citation>
    <scope>NUCLEOTIDE SEQUENCE [LARGE SCALE GENOMIC DNA]</scope>
    <source>
        <strain evidence="9 10">NBRC 13935</strain>
    </source>
</reference>
<feature type="transmembrane region" description="Helical" evidence="7">
    <location>
        <begin position="206"/>
        <end position="226"/>
    </location>
</feature>
<protein>
    <submittedName>
        <fullName evidence="9">DNA, contig: SP607</fullName>
    </submittedName>
</protein>
<evidence type="ECO:0000256" key="6">
    <source>
        <dbReference type="ARBA" id="ARBA00023136"/>
    </source>
</evidence>
<evidence type="ECO:0000256" key="4">
    <source>
        <dbReference type="ARBA" id="ARBA00022989"/>
    </source>
</evidence>
<dbReference type="InterPro" id="IPR027469">
    <property type="entry name" value="Cation_efflux_TMD_sf"/>
</dbReference>
<keyword evidence="3 7" id="KW-0812">Transmembrane</keyword>
<name>A0A0C9LZU2_SPHPI</name>
<dbReference type="SUPFAM" id="SSF161111">
    <property type="entry name" value="Cation efflux protein transmembrane domain-like"/>
    <property type="match status" value="1"/>
</dbReference>
<dbReference type="AlphaFoldDB" id="A0A0C9LZU2"/>
<dbReference type="GO" id="GO:0005385">
    <property type="term" value="F:zinc ion transmembrane transporter activity"/>
    <property type="evidence" value="ECO:0007669"/>
    <property type="project" value="InterPro"/>
</dbReference>
<comment type="caution">
    <text evidence="9">The sequence shown here is derived from an EMBL/GenBank/DDBJ whole genome shotgun (WGS) entry which is preliminary data.</text>
</comment>
<evidence type="ECO:0000256" key="1">
    <source>
        <dbReference type="ARBA" id="ARBA00004141"/>
    </source>
</evidence>